<dbReference type="GO" id="GO:0042578">
    <property type="term" value="F:phosphoric ester hydrolase activity"/>
    <property type="evidence" value="ECO:0007669"/>
    <property type="project" value="UniProtKB-ARBA"/>
</dbReference>
<dbReference type="STRING" id="455432.AWN90_05175"/>
<dbReference type="InterPro" id="IPR017850">
    <property type="entry name" value="Alkaline_phosphatase_core_sf"/>
</dbReference>
<dbReference type="InterPro" id="IPR007312">
    <property type="entry name" value="Phosphoesterase"/>
</dbReference>
<protein>
    <submittedName>
        <fullName evidence="5">Acid phosphatase</fullName>
    </submittedName>
</protein>
<dbReference type="Proteomes" id="UP000076512">
    <property type="component" value="Unassembled WGS sequence"/>
</dbReference>
<evidence type="ECO:0000256" key="4">
    <source>
        <dbReference type="SAM" id="SignalP"/>
    </source>
</evidence>
<proteinExistence type="predicted"/>
<dbReference type="AlphaFoldDB" id="A0A164J2Y9"/>
<keyword evidence="1" id="KW-0964">Secreted</keyword>
<gene>
    <name evidence="5" type="ORF">AWN90_05175</name>
</gene>
<dbReference type="Pfam" id="PF04185">
    <property type="entry name" value="Phosphoesterase"/>
    <property type="match status" value="1"/>
</dbReference>
<reference evidence="5 6" key="1">
    <citation type="submission" date="2016-04" db="EMBL/GenBank/DDBJ databases">
        <authorList>
            <person name="Evans L.H."/>
            <person name="Alamgir A."/>
            <person name="Owens N."/>
            <person name="Weber N.D."/>
            <person name="Virtaneva K."/>
            <person name="Barbian K."/>
            <person name="Babar A."/>
            <person name="Rosenke K."/>
        </authorList>
    </citation>
    <scope>NUCLEOTIDE SEQUENCE [LARGE SCALE GENOMIC DNA]</scope>
    <source>
        <strain evidence="5 6">IFM 0406</strain>
    </source>
</reference>
<dbReference type="Gene3D" id="3.40.720.10">
    <property type="entry name" value="Alkaline Phosphatase, subunit A"/>
    <property type="match status" value="1"/>
</dbReference>
<accession>A0A164J2Y9</accession>
<comment type="caution">
    <text evidence="5">The sequence shown here is derived from an EMBL/GenBank/DDBJ whole genome shotgun (WGS) entry which is preliminary data.</text>
</comment>
<sequence length="291" mass="30834">MRGISGVRRVLSVLAGATALAAATAAVPTTAAAAAVPTFDHIVLVMFENQGYDNIIGSSDAPTFNRLANGGALFTDSHAITHPSEPNYIALFSGDTQGVTDDSCPNDFTGVDNLGNQLITSGRKFVGYSESMPNAGYTGCSGANGLYRRKHNGWVNFDNVPAEANQPYSAFPSDFSQLPTVSFVSPNMCNDIHDCPVATGDTWLQQNLAGYADWAKANNSLLVITFDEDEGTDVNRIPTIFYGANVHTGQYDEQINHYSVLRTIEDAYGLPALANAGGAAAVTDVWGPGLR</sequence>
<feature type="signal peptide" evidence="4">
    <location>
        <begin position="1"/>
        <end position="25"/>
    </location>
</feature>
<dbReference type="OrthoDB" id="345880at2"/>
<keyword evidence="2" id="KW-0378">Hydrolase</keyword>
<name>A0A164J2Y9_9NOCA</name>
<dbReference type="EMBL" id="LWGR01000016">
    <property type="protein sequence ID" value="KZM69991.1"/>
    <property type="molecule type" value="Genomic_DNA"/>
</dbReference>
<keyword evidence="3" id="KW-0843">Virulence</keyword>
<evidence type="ECO:0000313" key="5">
    <source>
        <dbReference type="EMBL" id="KZM69991.1"/>
    </source>
</evidence>
<dbReference type="SUPFAM" id="SSF53649">
    <property type="entry name" value="Alkaline phosphatase-like"/>
    <property type="match status" value="1"/>
</dbReference>
<evidence type="ECO:0000256" key="3">
    <source>
        <dbReference type="ARBA" id="ARBA00023026"/>
    </source>
</evidence>
<dbReference type="PANTHER" id="PTHR31956">
    <property type="entry name" value="NON-SPECIFIC PHOSPHOLIPASE C4-RELATED"/>
    <property type="match status" value="1"/>
</dbReference>
<dbReference type="PANTHER" id="PTHR31956:SF1">
    <property type="entry name" value="NON-SPECIFIC PHOSPHOLIPASE C1"/>
    <property type="match status" value="1"/>
</dbReference>
<organism evidence="5 6">
    <name type="scientific">Nocardia terpenica</name>
    <dbReference type="NCBI Taxonomy" id="455432"/>
    <lineage>
        <taxon>Bacteria</taxon>
        <taxon>Bacillati</taxon>
        <taxon>Actinomycetota</taxon>
        <taxon>Actinomycetes</taxon>
        <taxon>Mycobacteriales</taxon>
        <taxon>Nocardiaceae</taxon>
        <taxon>Nocardia</taxon>
    </lineage>
</organism>
<evidence type="ECO:0000313" key="6">
    <source>
        <dbReference type="Proteomes" id="UP000076512"/>
    </source>
</evidence>
<keyword evidence="4" id="KW-0732">Signal</keyword>
<evidence type="ECO:0000256" key="1">
    <source>
        <dbReference type="ARBA" id="ARBA00022525"/>
    </source>
</evidence>
<evidence type="ECO:0000256" key="2">
    <source>
        <dbReference type="ARBA" id="ARBA00022801"/>
    </source>
</evidence>
<keyword evidence="6" id="KW-1185">Reference proteome</keyword>
<feature type="chain" id="PRO_5039675110" evidence="4">
    <location>
        <begin position="26"/>
        <end position="291"/>
    </location>
</feature>
<dbReference type="RefSeq" id="WP_067578166.1">
    <property type="nucleotide sequence ID" value="NZ_JABMCZ010000003.1"/>
</dbReference>